<organism evidence="3 4">
    <name type="scientific">Lacibacterium aquatile</name>
    <dbReference type="NCBI Taxonomy" id="1168082"/>
    <lineage>
        <taxon>Bacteria</taxon>
        <taxon>Pseudomonadati</taxon>
        <taxon>Pseudomonadota</taxon>
        <taxon>Alphaproteobacteria</taxon>
        <taxon>Rhodospirillales</taxon>
        <taxon>Rhodospirillaceae</taxon>
    </lineage>
</organism>
<dbReference type="InterPro" id="IPR051159">
    <property type="entry name" value="Hexapeptide_acetyltransf"/>
</dbReference>
<sequence>MFKNSARSLSLRTDLIKYFMSFLMSDDERAEMHGLPEGCRMRENAKIYSPENLECGEYVWIGENAKLDASGGLSIGSHTSIGLNVCIWSHTSMLTNVLMENASGSPLIRRKKTQIGSGCFIGGPSVVYSGVTMGDCTVVLPMSTVTSDTKGFEIVGGSPARTIREVTPDYIAKELAQADIDDARRKALMDDFVRRYEAR</sequence>
<proteinExistence type="inferred from homology"/>
<accession>A0ABW5DXM9</accession>
<comment type="caution">
    <text evidence="3">The sequence shown here is derived from an EMBL/GenBank/DDBJ whole genome shotgun (WGS) entry which is preliminary data.</text>
</comment>
<dbReference type="PANTHER" id="PTHR23416:SF23">
    <property type="entry name" value="ACETYLTRANSFERASE C18B11.09C-RELATED"/>
    <property type="match status" value="1"/>
</dbReference>
<comment type="similarity">
    <text evidence="1">Belongs to the transferase hexapeptide repeat family.</text>
</comment>
<protein>
    <submittedName>
        <fullName evidence="3">Acyltransferase</fullName>
    </submittedName>
</protein>
<dbReference type="InterPro" id="IPR011004">
    <property type="entry name" value="Trimer_LpxA-like_sf"/>
</dbReference>
<reference evidence="4" key="1">
    <citation type="journal article" date="2019" name="Int. J. Syst. Evol. Microbiol.">
        <title>The Global Catalogue of Microorganisms (GCM) 10K type strain sequencing project: providing services to taxonomists for standard genome sequencing and annotation.</title>
        <authorList>
            <consortium name="The Broad Institute Genomics Platform"/>
            <consortium name="The Broad Institute Genome Sequencing Center for Infectious Disease"/>
            <person name="Wu L."/>
            <person name="Ma J."/>
        </authorList>
    </citation>
    <scope>NUCLEOTIDE SEQUENCE [LARGE SCALE GENOMIC DNA]</scope>
    <source>
        <strain evidence="4">CGMCC 1.19062</strain>
    </source>
</reference>
<evidence type="ECO:0000313" key="3">
    <source>
        <dbReference type="EMBL" id="MFD2263995.1"/>
    </source>
</evidence>
<evidence type="ECO:0000256" key="1">
    <source>
        <dbReference type="ARBA" id="ARBA00007274"/>
    </source>
</evidence>
<dbReference type="CDD" id="cd04647">
    <property type="entry name" value="LbH_MAT_like"/>
    <property type="match status" value="1"/>
</dbReference>
<keyword evidence="4" id="KW-1185">Reference proteome</keyword>
<dbReference type="PANTHER" id="PTHR23416">
    <property type="entry name" value="SIALIC ACID SYNTHASE-RELATED"/>
    <property type="match status" value="1"/>
</dbReference>
<name>A0ABW5DXM9_9PROT</name>
<dbReference type="RefSeq" id="WP_379877037.1">
    <property type="nucleotide sequence ID" value="NZ_JBHUIP010000012.1"/>
</dbReference>
<dbReference type="SUPFAM" id="SSF51161">
    <property type="entry name" value="Trimeric LpxA-like enzymes"/>
    <property type="match status" value="1"/>
</dbReference>
<evidence type="ECO:0000256" key="2">
    <source>
        <dbReference type="ARBA" id="ARBA00022679"/>
    </source>
</evidence>
<dbReference type="EMBL" id="JBHUIP010000012">
    <property type="protein sequence ID" value="MFD2263995.1"/>
    <property type="molecule type" value="Genomic_DNA"/>
</dbReference>
<evidence type="ECO:0000313" key="4">
    <source>
        <dbReference type="Proteomes" id="UP001597295"/>
    </source>
</evidence>
<keyword evidence="2" id="KW-0808">Transferase</keyword>
<keyword evidence="3" id="KW-0012">Acyltransferase</keyword>
<gene>
    <name evidence="3" type="ORF">ACFSM5_13925</name>
</gene>
<dbReference type="Gene3D" id="2.160.10.10">
    <property type="entry name" value="Hexapeptide repeat proteins"/>
    <property type="match status" value="1"/>
</dbReference>
<dbReference type="GO" id="GO:0016746">
    <property type="term" value="F:acyltransferase activity"/>
    <property type="evidence" value="ECO:0007669"/>
    <property type="project" value="UniProtKB-KW"/>
</dbReference>
<dbReference type="Proteomes" id="UP001597295">
    <property type="component" value="Unassembled WGS sequence"/>
</dbReference>